<accession>A0ACC0KAA3</accession>
<dbReference type="EMBL" id="CM046128">
    <property type="protein sequence ID" value="KAI8433413.1"/>
    <property type="molecule type" value="Genomic_DNA"/>
</dbReference>
<proteinExistence type="predicted"/>
<organism evidence="1 2">
    <name type="scientific">Choristoneura fumiferana</name>
    <name type="common">Spruce budworm moth</name>
    <name type="synonym">Archips fumiferana</name>
    <dbReference type="NCBI Taxonomy" id="7141"/>
    <lineage>
        <taxon>Eukaryota</taxon>
        <taxon>Metazoa</taxon>
        <taxon>Ecdysozoa</taxon>
        <taxon>Arthropoda</taxon>
        <taxon>Hexapoda</taxon>
        <taxon>Insecta</taxon>
        <taxon>Pterygota</taxon>
        <taxon>Neoptera</taxon>
        <taxon>Endopterygota</taxon>
        <taxon>Lepidoptera</taxon>
        <taxon>Glossata</taxon>
        <taxon>Ditrysia</taxon>
        <taxon>Tortricoidea</taxon>
        <taxon>Tortricidae</taxon>
        <taxon>Tortricinae</taxon>
        <taxon>Choristoneura</taxon>
    </lineage>
</organism>
<comment type="caution">
    <text evidence="1">The sequence shown here is derived from an EMBL/GenBank/DDBJ whole genome shotgun (WGS) entry which is preliminary data.</text>
</comment>
<protein>
    <submittedName>
        <fullName evidence="1">Uncharacterized protein</fullName>
    </submittedName>
</protein>
<gene>
    <name evidence="1" type="ORF">MSG28_015453</name>
</gene>
<reference evidence="1 2" key="1">
    <citation type="journal article" date="2022" name="Genome Biol. Evol.">
        <title>The Spruce Budworm Genome: Reconstructing the Evolutionary History of Antifreeze Proteins.</title>
        <authorList>
            <person name="Beliveau C."/>
            <person name="Gagne P."/>
            <person name="Picq S."/>
            <person name="Vernygora O."/>
            <person name="Keeling C.I."/>
            <person name="Pinkney K."/>
            <person name="Doucet D."/>
            <person name="Wen F."/>
            <person name="Johnston J.S."/>
            <person name="Maaroufi H."/>
            <person name="Boyle B."/>
            <person name="Laroche J."/>
            <person name="Dewar K."/>
            <person name="Juretic N."/>
            <person name="Blackburn G."/>
            <person name="Nisole A."/>
            <person name="Brunet B."/>
            <person name="Brandao M."/>
            <person name="Lumley L."/>
            <person name="Duan J."/>
            <person name="Quan G."/>
            <person name="Lucarotti C.J."/>
            <person name="Roe A.D."/>
            <person name="Sperling F.A.H."/>
            <person name="Levesque R.C."/>
            <person name="Cusson M."/>
        </authorList>
    </citation>
    <scope>NUCLEOTIDE SEQUENCE [LARGE SCALE GENOMIC DNA]</scope>
    <source>
        <strain evidence="1">Glfc:IPQL:Cfum</strain>
    </source>
</reference>
<evidence type="ECO:0000313" key="1">
    <source>
        <dbReference type="EMBL" id="KAI8433413.1"/>
    </source>
</evidence>
<evidence type="ECO:0000313" key="2">
    <source>
        <dbReference type="Proteomes" id="UP001064048"/>
    </source>
</evidence>
<dbReference type="Proteomes" id="UP001064048">
    <property type="component" value="Chromosome 28"/>
</dbReference>
<name>A0ACC0KAA3_CHOFU</name>
<sequence>MTQFFELGWANAPEAICEKETTFNIFEASKRSPTGLIGGDRDARPATHVRPRLVNLVALLYGVSLQASRVITRRQPSRSAAVAASSPQCLLNGLLALAPECDVLMVDGIASRSPVQHREHERERDRLRPLRELERDRVSRDRERQRSRERSRDRSHSGSPPRAPEHYKRRCRDFDARKRLAIDYFLAQETNKRYKILYE</sequence>
<keyword evidence="2" id="KW-1185">Reference proteome</keyword>